<protein>
    <recommendedName>
        <fullName evidence="2">DUF7882 domain-containing protein</fullName>
    </recommendedName>
</protein>
<name>A0A9X2DZN6_9MICO</name>
<reference evidence="3" key="1">
    <citation type="submission" date="2022-06" db="EMBL/GenBank/DDBJ databases">
        <title>Whole genome shotgun sequencing (WGS) of Rathayibacter sp. ZW T2_19, isolated from stored onions (Allium cepa).</title>
        <authorList>
            <person name="Stoll D.A."/>
            <person name="Huch M."/>
        </authorList>
    </citation>
    <scope>NUCLEOTIDE SEQUENCE</scope>
    <source>
        <strain evidence="3">ZW T2_19</strain>
    </source>
</reference>
<gene>
    <name evidence="3" type="ORF">NB037_14885</name>
</gene>
<evidence type="ECO:0000313" key="3">
    <source>
        <dbReference type="EMBL" id="MCM6763704.1"/>
    </source>
</evidence>
<feature type="region of interest" description="Disordered" evidence="1">
    <location>
        <begin position="89"/>
        <end position="111"/>
    </location>
</feature>
<sequence>MMGRLLYGTPPSAHPFDDRALAHLQLVITAKLRRSEGFILTIEADDCGKHSELWLHPAIPLQYEYDAPVGPEVNAHWLRELSAAANGRRGLHLLPEPTTEMDPSRARTAHA</sequence>
<accession>A0A9X2DZN6</accession>
<comment type="caution">
    <text evidence="3">The sequence shown here is derived from an EMBL/GenBank/DDBJ whole genome shotgun (WGS) entry which is preliminary data.</text>
</comment>
<organism evidence="3 4">
    <name type="scientific">Rathayibacter rubneri</name>
    <dbReference type="NCBI Taxonomy" id="2950106"/>
    <lineage>
        <taxon>Bacteria</taxon>
        <taxon>Bacillati</taxon>
        <taxon>Actinomycetota</taxon>
        <taxon>Actinomycetes</taxon>
        <taxon>Micrococcales</taxon>
        <taxon>Microbacteriaceae</taxon>
        <taxon>Rathayibacter</taxon>
    </lineage>
</organism>
<evidence type="ECO:0000256" key="1">
    <source>
        <dbReference type="SAM" id="MobiDB-lite"/>
    </source>
</evidence>
<dbReference type="AlphaFoldDB" id="A0A9X2DZN6"/>
<proteinExistence type="predicted"/>
<dbReference type="Pfam" id="PF25355">
    <property type="entry name" value="DUF7882"/>
    <property type="match status" value="1"/>
</dbReference>
<feature type="domain" description="DUF7882" evidence="2">
    <location>
        <begin position="2"/>
        <end position="96"/>
    </location>
</feature>
<dbReference type="Proteomes" id="UP001155240">
    <property type="component" value="Unassembled WGS sequence"/>
</dbReference>
<evidence type="ECO:0000259" key="2">
    <source>
        <dbReference type="Pfam" id="PF25355"/>
    </source>
</evidence>
<evidence type="ECO:0000313" key="4">
    <source>
        <dbReference type="Proteomes" id="UP001155240"/>
    </source>
</evidence>
<dbReference type="EMBL" id="JAMRYM010000078">
    <property type="protein sequence ID" value="MCM6763704.1"/>
    <property type="molecule type" value="Genomic_DNA"/>
</dbReference>
<dbReference type="InterPro" id="IPR057204">
    <property type="entry name" value="DUF7882"/>
</dbReference>
<keyword evidence="4" id="KW-1185">Reference proteome</keyword>